<evidence type="ECO:0000256" key="2">
    <source>
        <dbReference type="SAM" id="MobiDB-lite"/>
    </source>
</evidence>
<dbReference type="STRING" id="3218.A9T2I3"/>
<protein>
    <recommendedName>
        <fullName evidence="6">Tubby C-terminal domain-containing protein</fullName>
    </recommendedName>
</protein>
<dbReference type="SUPFAM" id="SSF54518">
    <property type="entry name" value="Tubby C-terminal domain-like"/>
    <property type="match status" value="1"/>
</dbReference>
<dbReference type="Pfam" id="PF04525">
    <property type="entry name" value="LOR"/>
    <property type="match status" value="1"/>
</dbReference>
<dbReference type="eggNOG" id="ENOG502QUU9">
    <property type="taxonomic scope" value="Eukaryota"/>
</dbReference>
<dbReference type="HOGENOM" id="CLU_063146_5_2_1"/>
<sequence length="252" mass="26972">MAYNQGLGGGYPNSHPTPTPVAHSTATGGAGYVQTPQNIQQSTGLTPGVTPGVAALGTQHVPIVGQQYVSNTVQSYAVAKKKLSVSKGDWNITDQAGHSAFKVDGRIASMRDKRFLRDAAGNVILSMKKKLITMHDTWEILTGNGDQVIATCKKSSVVQFKTSMDVMLASSTTGKHTPDYQVKGDFFDRNLTVFRGAEQAALVTRQITFTTVILDKDTFGVTIFPGVDQALVLALIVIMDEVFHHGNGSDSD</sequence>
<evidence type="ECO:0000256" key="1">
    <source>
        <dbReference type="ARBA" id="ARBA00005437"/>
    </source>
</evidence>
<dbReference type="EMBL" id="ABEU02000012">
    <property type="protein sequence ID" value="PNR44389.1"/>
    <property type="molecule type" value="Genomic_DNA"/>
</dbReference>
<evidence type="ECO:0008006" key="6">
    <source>
        <dbReference type="Google" id="ProtNLM"/>
    </source>
</evidence>
<dbReference type="InterPro" id="IPR007612">
    <property type="entry name" value="LOR"/>
</dbReference>
<feature type="region of interest" description="Disordered" evidence="2">
    <location>
        <begin position="1"/>
        <end position="34"/>
    </location>
</feature>
<dbReference type="InterPro" id="IPR025659">
    <property type="entry name" value="Tubby-like_C"/>
</dbReference>
<dbReference type="Gramene" id="Pp3c12_25900V3.2">
    <property type="protein sequence ID" value="Pp3c12_25900V3.2"/>
    <property type="gene ID" value="Pp3c12_25900"/>
</dbReference>
<name>A9T2I3_PHYPA</name>
<dbReference type="Proteomes" id="UP000006727">
    <property type="component" value="Chromosome 12"/>
</dbReference>
<reference evidence="3 5" key="1">
    <citation type="journal article" date="2008" name="Science">
        <title>The Physcomitrella genome reveals evolutionary insights into the conquest of land by plants.</title>
        <authorList>
            <person name="Rensing S."/>
            <person name="Lang D."/>
            <person name="Zimmer A."/>
            <person name="Terry A."/>
            <person name="Salamov A."/>
            <person name="Shapiro H."/>
            <person name="Nishiyama T."/>
            <person name="Perroud P.-F."/>
            <person name="Lindquist E."/>
            <person name="Kamisugi Y."/>
            <person name="Tanahashi T."/>
            <person name="Sakakibara K."/>
            <person name="Fujita T."/>
            <person name="Oishi K."/>
            <person name="Shin-I T."/>
            <person name="Kuroki Y."/>
            <person name="Toyoda A."/>
            <person name="Suzuki Y."/>
            <person name="Hashimoto A."/>
            <person name="Yamaguchi K."/>
            <person name="Sugano A."/>
            <person name="Kohara Y."/>
            <person name="Fujiyama A."/>
            <person name="Anterola A."/>
            <person name="Aoki S."/>
            <person name="Ashton N."/>
            <person name="Barbazuk W.B."/>
            <person name="Barker E."/>
            <person name="Bennetzen J."/>
            <person name="Bezanilla M."/>
            <person name="Blankenship R."/>
            <person name="Cho S.H."/>
            <person name="Dutcher S."/>
            <person name="Estelle M."/>
            <person name="Fawcett J.A."/>
            <person name="Gundlach H."/>
            <person name="Hanada K."/>
            <person name="Heyl A."/>
            <person name="Hicks K.A."/>
            <person name="Hugh J."/>
            <person name="Lohr M."/>
            <person name="Mayer K."/>
            <person name="Melkozernov A."/>
            <person name="Murata T."/>
            <person name="Nelson D."/>
            <person name="Pils B."/>
            <person name="Prigge M."/>
            <person name="Reiss B."/>
            <person name="Renner T."/>
            <person name="Rombauts S."/>
            <person name="Rushton P."/>
            <person name="Sanderfoot A."/>
            <person name="Schween G."/>
            <person name="Shiu S.-H."/>
            <person name="Stueber K."/>
            <person name="Theodoulou F.L."/>
            <person name="Tu H."/>
            <person name="Van de Peer Y."/>
            <person name="Verrier P.J."/>
            <person name="Waters E."/>
            <person name="Wood A."/>
            <person name="Yang L."/>
            <person name="Cove D."/>
            <person name="Cuming A."/>
            <person name="Hasebe M."/>
            <person name="Lucas S."/>
            <person name="Mishler D.B."/>
            <person name="Reski R."/>
            <person name="Grigoriev I."/>
            <person name="Quatrano R.S."/>
            <person name="Boore J.L."/>
        </authorList>
    </citation>
    <scope>NUCLEOTIDE SEQUENCE [LARGE SCALE GENOMIC DNA]</scope>
    <source>
        <strain evidence="4 5">cv. Gransden 2004</strain>
    </source>
</reference>
<evidence type="ECO:0000313" key="5">
    <source>
        <dbReference type="Proteomes" id="UP000006727"/>
    </source>
</evidence>
<organism evidence="3">
    <name type="scientific">Physcomitrium patens</name>
    <name type="common">Spreading-leaved earth moss</name>
    <name type="synonym">Physcomitrella patens</name>
    <dbReference type="NCBI Taxonomy" id="3218"/>
    <lineage>
        <taxon>Eukaryota</taxon>
        <taxon>Viridiplantae</taxon>
        <taxon>Streptophyta</taxon>
        <taxon>Embryophyta</taxon>
        <taxon>Bryophyta</taxon>
        <taxon>Bryophytina</taxon>
        <taxon>Bryopsida</taxon>
        <taxon>Funariidae</taxon>
        <taxon>Funariales</taxon>
        <taxon>Funariaceae</taxon>
        <taxon>Physcomitrium</taxon>
    </lineage>
</organism>
<dbReference type="RefSeq" id="XP_024391633.1">
    <property type="nucleotide sequence ID" value="XM_024535865.2"/>
</dbReference>
<dbReference type="PANTHER" id="PTHR31087">
    <property type="match status" value="1"/>
</dbReference>
<dbReference type="GeneID" id="112290010"/>
<reference evidence="3 5" key="2">
    <citation type="journal article" date="2018" name="Plant J.">
        <title>The Physcomitrella patens chromosome-scale assembly reveals moss genome structure and evolution.</title>
        <authorList>
            <person name="Lang D."/>
            <person name="Ullrich K.K."/>
            <person name="Murat F."/>
            <person name="Fuchs J."/>
            <person name="Jenkins J."/>
            <person name="Haas F.B."/>
            <person name="Piednoel M."/>
            <person name="Gundlach H."/>
            <person name="Van Bel M."/>
            <person name="Meyberg R."/>
            <person name="Vives C."/>
            <person name="Morata J."/>
            <person name="Symeonidi A."/>
            <person name="Hiss M."/>
            <person name="Muchero W."/>
            <person name="Kamisugi Y."/>
            <person name="Saleh O."/>
            <person name="Blanc G."/>
            <person name="Decker E.L."/>
            <person name="van Gessel N."/>
            <person name="Grimwood J."/>
            <person name="Hayes R.D."/>
            <person name="Graham S.W."/>
            <person name="Gunter L.E."/>
            <person name="McDaniel S.F."/>
            <person name="Hoernstein S.N.W."/>
            <person name="Larsson A."/>
            <person name="Li F.W."/>
            <person name="Perroud P.F."/>
            <person name="Phillips J."/>
            <person name="Ranjan P."/>
            <person name="Rokshar D.S."/>
            <person name="Rothfels C.J."/>
            <person name="Schneider L."/>
            <person name="Shu S."/>
            <person name="Stevenson D.W."/>
            <person name="Thummler F."/>
            <person name="Tillich M."/>
            <person name="Villarreal Aguilar J.C."/>
            <person name="Widiez T."/>
            <person name="Wong G.K."/>
            <person name="Wymore A."/>
            <person name="Zhang Y."/>
            <person name="Zimmer A.D."/>
            <person name="Quatrano R.S."/>
            <person name="Mayer K.F.X."/>
            <person name="Goodstein D."/>
            <person name="Casacuberta J.M."/>
            <person name="Vandepoele K."/>
            <person name="Reski R."/>
            <person name="Cuming A.C."/>
            <person name="Tuskan G.A."/>
            <person name="Maumus F."/>
            <person name="Salse J."/>
            <person name="Schmutz J."/>
            <person name="Rensing S.A."/>
        </authorList>
    </citation>
    <scope>NUCLEOTIDE SEQUENCE [LARGE SCALE GENOMIC DNA]</scope>
    <source>
        <strain evidence="4 5">cv. Gransden 2004</strain>
    </source>
</reference>
<dbReference type="AlphaFoldDB" id="A9T2I3"/>
<gene>
    <name evidence="4" type="primary">LOC112290010</name>
    <name evidence="3" type="ORF">PHYPA_016773</name>
</gene>
<dbReference type="EnsemblPlants" id="Pp3c12_25900V3.1">
    <property type="protein sequence ID" value="Pp3c12_25900V3.1"/>
    <property type="gene ID" value="Pp3c12_25900"/>
</dbReference>
<evidence type="ECO:0000313" key="4">
    <source>
        <dbReference type="EnsemblPlants" id="Pp3c12_25900V3.1"/>
    </source>
</evidence>
<dbReference type="OMA" id="MFKVKEP"/>
<dbReference type="PANTHER" id="PTHR31087:SF85">
    <property type="entry name" value="PROTEIN LURP-ONE-RELATED 7"/>
    <property type="match status" value="1"/>
</dbReference>
<dbReference type="InterPro" id="IPR038595">
    <property type="entry name" value="LOR_sf"/>
</dbReference>
<dbReference type="Gramene" id="Pp3c12_25900V3.1">
    <property type="protein sequence ID" value="Pp3c12_25900V3.1"/>
    <property type="gene ID" value="Pp3c12_25900"/>
</dbReference>
<evidence type="ECO:0000313" key="3">
    <source>
        <dbReference type="EMBL" id="PNR44389.1"/>
    </source>
</evidence>
<dbReference type="EnsemblPlants" id="Pp3c12_25900V3.2">
    <property type="protein sequence ID" value="Pp3c12_25900V3.2"/>
    <property type="gene ID" value="Pp3c12_25900"/>
</dbReference>
<reference evidence="4" key="3">
    <citation type="submission" date="2020-12" db="UniProtKB">
        <authorList>
            <consortium name="EnsemblPlants"/>
        </authorList>
    </citation>
    <scope>IDENTIFICATION</scope>
</reference>
<keyword evidence="5" id="KW-1185">Reference proteome</keyword>
<dbReference type="PaxDb" id="3218-PP1S155_76V6.1"/>
<dbReference type="Gene3D" id="2.40.160.200">
    <property type="entry name" value="LURP1-related"/>
    <property type="match status" value="1"/>
</dbReference>
<proteinExistence type="inferred from homology"/>
<comment type="similarity">
    <text evidence="1">Belongs to the LOR family.</text>
</comment>
<accession>A9T2I3</accession>
<dbReference type="OrthoDB" id="97518at2759"/>
<feature type="compositionally biased region" description="Gly residues" evidence="2">
    <location>
        <begin position="1"/>
        <end position="11"/>
    </location>
</feature>